<comment type="caution">
    <text evidence="1">The sequence shown here is derived from an EMBL/GenBank/DDBJ whole genome shotgun (WGS) entry which is preliminary data.</text>
</comment>
<gene>
    <name evidence="1" type="ORF">ERUC_LOCUS8021</name>
</gene>
<dbReference type="AlphaFoldDB" id="A0ABC8J8I7"/>
<accession>A0ABC8J8I7</accession>
<evidence type="ECO:0000313" key="2">
    <source>
        <dbReference type="Proteomes" id="UP001642260"/>
    </source>
</evidence>
<name>A0ABC8J8I7_ERUVS</name>
<reference evidence="1 2" key="1">
    <citation type="submission" date="2022-03" db="EMBL/GenBank/DDBJ databases">
        <authorList>
            <person name="Macdonald S."/>
            <person name="Ahmed S."/>
            <person name="Newling K."/>
        </authorList>
    </citation>
    <scope>NUCLEOTIDE SEQUENCE [LARGE SCALE GENOMIC DNA]</scope>
</reference>
<proteinExistence type="predicted"/>
<evidence type="ECO:0000313" key="1">
    <source>
        <dbReference type="EMBL" id="CAH8317783.1"/>
    </source>
</evidence>
<organism evidence="1 2">
    <name type="scientific">Eruca vesicaria subsp. sativa</name>
    <name type="common">Garden rocket</name>
    <name type="synonym">Eruca sativa</name>
    <dbReference type="NCBI Taxonomy" id="29727"/>
    <lineage>
        <taxon>Eukaryota</taxon>
        <taxon>Viridiplantae</taxon>
        <taxon>Streptophyta</taxon>
        <taxon>Embryophyta</taxon>
        <taxon>Tracheophyta</taxon>
        <taxon>Spermatophyta</taxon>
        <taxon>Magnoliopsida</taxon>
        <taxon>eudicotyledons</taxon>
        <taxon>Gunneridae</taxon>
        <taxon>Pentapetalae</taxon>
        <taxon>rosids</taxon>
        <taxon>malvids</taxon>
        <taxon>Brassicales</taxon>
        <taxon>Brassicaceae</taxon>
        <taxon>Brassiceae</taxon>
        <taxon>Eruca</taxon>
    </lineage>
</organism>
<sequence length="389" mass="43908">MVACVFGGVKQSTKNIKLWKKRCLLDTCLSRLDLSSASHQVVLLLAATNEITPTLASTWSSHLLILLLLPSVILLIQIDKSFQILIQLAIRYSFDWNNKRDGRVKLQPMGMPQSEFEHTEKGHPKIIYRDIKSANILLDDEYEVQATRKTSMHGSGKAFIVRVSSELRSKMGSAKKKRRRFERKARGVKICRANKATPATKNAKNIVLWDLENHRIPIRYSRTVGNQFKAFLKAHGYEGEVLIEAYSAMKGLPPKRVPEEVIAEFNKSDSGITHVRVDSDAEQAADEAIKARIDVLIDLLEDDTNEEDVTNEEDDSNKGKQGTNFFIVSSDGGFDTYFETLTLKGHHTFLIYDKNSTNEDYLQSVSASCKCTFKEFAALPKVKPIRNVK</sequence>
<dbReference type="EMBL" id="CAKOAT010086265">
    <property type="protein sequence ID" value="CAH8317783.1"/>
    <property type="molecule type" value="Genomic_DNA"/>
</dbReference>
<protein>
    <submittedName>
        <fullName evidence="1">Uncharacterized protein</fullName>
    </submittedName>
</protein>
<dbReference type="Proteomes" id="UP001642260">
    <property type="component" value="Unassembled WGS sequence"/>
</dbReference>
<keyword evidence="2" id="KW-1185">Reference proteome</keyword>